<accession>A0A4P9WJL2</accession>
<name>A0A4P9WJL2_9FUNG</name>
<proteinExistence type="predicted"/>
<feature type="compositionally biased region" description="Low complexity" evidence="1">
    <location>
        <begin position="59"/>
        <end position="78"/>
    </location>
</feature>
<feature type="region of interest" description="Disordered" evidence="1">
    <location>
        <begin position="58"/>
        <end position="84"/>
    </location>
</feature>
<sequence>MESDASGAENARGGARTERQIGGAGRQGVCMFTSRAGGEGVRAGGGRGSIMKELLQPRTTAPIPTPTSNPAAPTSKPTGTTTRQVRSQSSVDSFIAARAAAAVAPVSLPTSVAAAVRPISAQPRVAPVIAVPVVVVPQAGSARRSQSVGNLREHYYKANIPRDPSVTLYGTGLDTSSRPQTPSSIDGTTLAATPIASGRSSATPRLSESKSRYQLTSLVTEIHARESNQPPHLFLSRRGRRKSSLERPRSHLQAPLESKWAPALQPVSPLGGNVDRGFSRGFYQAPFYCFSTLNVSSPNPLRRLSIPTNPSPRK</sequence>
<dbReference type="EMBL" id="KZ995361">
    <property type="protein sequence ID" value="RKO90826.1"/>
    <property type="molecule type" value="Genomic_DNA"/>
</dbReference>
<gene>
    <name evidence="2" type="ORF">BDK51DRAFT_41893</name>
</gene>
<dbReference type="AlphaFoldDB" id="A0A4P9WJL2"/>
<feature type="region of interest" description="Disordered" evidence="1">
    <location>
        <begin position="229"/>
        <end position="254"/>
    </location>
</feature>
<organism evidence="2 3">
    <name type="scientific">Blyttiomyces helicus</name>
    <dbReference type="NCBI Taxonomy" id="388810"/>
    <lineage>
        <taxon>Eukaryota</taxon>
        <taxon>Fungi</taxon>
        <taxon>Fungi incertae sedis</taxon>
        <taxon>Chytridiomycota</taxon>
        <taxon>Chytridiomycota incertae sedis</taxon>
        <taxon>Chytridiomycetes</taxon>
        <taxon>Chytridiomycetes incertae sedis</taxon>
        <taxon>Blyttiomyces</taxon>
    </lineage>
</organism>
<feature type="region of interest" description="Disordered" evidence="1">
    <location>
        <begin position="1"/>
        <end position="27"/>
    </location>
</feature>
<evidence type="ECO:0000313" key="2">
    <source>
        <dbReference type="EMBL" id="RKO90826.1"/>
    </source>
</evidence>
<dbReference type="Proteomes" id="UP000269721">
    <property type="component" value="Unassembled WGS sequence"/>
</dbReference>
<evidence type="ECO:0000313" key="3">
    <source>
        <dbReference type="Proteomes" id="UP000269721"/>
    </source>
</evidence>
<evidence type="ECO:0000256" key="1">
    <source>
        <dbReference type="SAM" id="MobiDB-lite"/>
    </source>
</evidence>
<feature type="region of interest" description="Disordered" evidence="1">
    <location>
        <begin position="171"/>
        <end position="191"/>
    </location>
</feature>
<protein>
    <submittedName>
        <fullName evidence="2">Uncharacterized protein</fullName>
    </submittedName>
</protein>
<feature type="compositionally biased region" description="Polar residues" evidence="1">
    <location>
        <begin position="173"/>
        <end position="191"/>
    </location>
</feature>
<reference evidence="3" key="1">
    <citation type="journal article" date="2018" name="Nat. Microbiol.">
        <title>Leveraging single-cell genomics to expand the fungal tree of life.</title>
        <authorList>
            <person name="Ahrendt S.R."/>
            <person name="Quandt C.A."/>
            <person name="Ciobanu D."/>
            <person name="Clum A."/>
            <person name="Salamov A."/>
            <person name="Andreopoulos B."/>
            <person name="Cheng J.F."/>
            <person name="Woyke T."/>
            <person name="Pelin A."/>
            <person name="Henrissat B."/>
            <person name="Reynolds N.K."/>
            <person name="Benny G.L."/>
            <person name="Smith M.E."/>
            <person name="James T.Y."/>
            <person name="Grigoriev I.V."/>
        </authorList>
    </citation>
    <scope>NUCLEOTIDE SEQUENCE [LARGE SCALE GENOMIC DNA]</scope>
</reference>
<keyword evidence="3" id="KW-1185">Reference proteome</keyword>